<dbReference type="SUPFAM" id="SSF103473">
    <property type="entry name" value="MFS general substrate transporter"/>
    <property type="match status" value="1"/>
</dbReference>
<feature type="transmembrane region" description="Helical" evidence="1">
    <location>
        <begin position="172"/>
        <end position="190"/>
    </location>
</feature>
<name>A0A1I0PAR8_9EURY</name>
<feature type="transmembrane region" description="Helical" evidence="1">
    <location>
        <begin position="299"/>
        <end position="319"/>
    </location>
</feature>
<feature type="transmembrane region" description="Helical" evidence="1">
    <location>
        <begin position="196"/>
        <end position="217"/>
    </location>
</feature>
<feature type="transmembrane region" description="Helical" evidence="1">
    <location>
        <begin position="126"/>
        <end position="151"/>
    </location>
</feature>
<dbReference type="PANTHER" id="PTHR23518:SF2">
    <property type="entry name" value="MAJOR FACILITATOR SUPERFAMILY TRANSPORTER"/>
    <property type="match status" value="1"/>
</dbReference>
<keyword evidence="1" id="KW-0812">Transmembrane</keyword>
<organism evidence="2 3">
    <name type="scientific">Natrinema salifodinae</name>
    <dbReference type="NCBI Taxonomy" id="1202768"/>
    <lineage>
        <taxon>Archaea</taxon>
        <taxon>Methanobacteriati</taxon>
        <taxon>Methanobacteriota</taxon>
        <taxon>Stenosarchaea group</taxon>
        <taxon>Halobacteria</taxon>
        <taxon>Halobacteriales</taxon>
        <taxon>Natrialbaceae</taxon>
        <taxon>Natrinema</taxon>
    </lineage>
</organism>
<protein>
    <submittedName>
        <fullName evidence="2">Major Facilitator Superfamily protein</fullName>
    </submittedName>
</protein>
<keyword evidence="3" id="KW-1185">Reference proteome</keyword>
<dbReference type="Pfam" id="PF07690">
    <property type="entry name" value="MFS_1"/>
    <property type="match status" value="1"/>
</dbReference>
<accession>A0A1I0PAR8</accession>
<dbReference type="eggNOG" id="arCOG00130">
    <property type="taxonomic scope" value="Archaea"/>
</dbReference>
<reference evidence="3" key="1">
    <citation type="submission" date="2016-10" db="EMBL/GenBank/DDBJ databases">
        <authorList>
            <person name="Varghese N."/>
        </authorList>
    </citation>
    <scope>NUCLEOTIDE SEQUENCE [LARGE SCALE GENOMIC DNA]</scope>
    <source>
        <strain evidence="3">CGMCC 1.12284</strain>
    </source>
</reference>
<evidence type="ECO:0000256" key="1">
    <source>
        <dbReference type="SAM" id="Phobius"/>
    </source>
</evidence>
<dbReference type="OrthoDB" id="200640at2157"/>
<feature type="transmembrane region" description="Helical" evidence="1">
    <location>
        <begin position="394"/>
        <end position="415"/>
    </location>
</feature>
<sequence length="458" mass="48259">MSLEREQAEEEVDPWDAFRQFFALERDVLVLSAAMFAFSLGFQMTNRYMAEYMSALGASAFVVGLFGTVGNVISAVYPYPGGAISDRIGSRYALTAFGLCSTLGFGIWLLAPAVADATAGSSSPAILAIFVGLVLAQAWKSFGLGATFAIVKQSVPSSKLAAGFASTETFRRTAFLVGPLFAAALFYPFGSTDGEIVTAFQLILLVAVAFGAVGTVVQHILYRPDADDIGKEFEGVSQLFTDLREMPAELRPLLVGDTLVRFANGMVYVFFVLVVTRFLEVGLSLSLPAVGAVELSPQSYFGILLGIEMLVALLTMIPVAKAAEHIGLKPVVALGFAVYAIFPILLINAPDDAAVLALLFAFSGLRFAGLPAHKALIVGPAERGAGGRVTGAYYLLRNLIVIPSAALGGLLWGGFANPLTGDQAFAGDPTVAFTIATAIGLVGTAYFLVFGEGFDAYQ</sequence>
<dbReference type="InterPro" id="IPR011701">
    <property type="entry name" value="MFS"/>
</dbReference>
<feature type="transmembrane region" description="Helical" evidence="1">
    <location>
        <begin position="430"/>
        <end position="450"/>
    </location>
</feature>
<dbReference type="AlphaFoldDB" id="A0A1I0PAR8"/>
<proteinExistence type="predicted"/>
<dbReference type="Gene3D" id="1.20.1250.20">
    <property type="entry name" value="MFS general substrate transporter like domains"/>
    <property type="match status" value="2"/>
</dbReference>
<dbReference type="Proteomes" id="UP000183275">
    <property type="component" value="Unassembled WGS sequence"/>
</dbReference>
<feature type="transmembrane region" description="Helical" evidence="1">
    <location>
        <begin position="353"/>
        <end position="373"/>
    </location>
</feature>
<dbReference type="EMBL" id="FOIS01000003">
    <property type="protein sequence ID" value="SEW11207.1"/>
    <property type="molecule type" value="Genomic_DNA"/>
</dbReference>
<feature type="transmembrane region" description="Helical" evidence="1">
    <location>
        <begin position="92"/>
        <end position="114"/>
    </location>
</feature>
<dbReference type="InterPro" id="IPR036259">
    <property type="entry name" value="MFS_trans_sf"/>
</dbReference>
<feature type="transmembrane region" description="Helical" evidence="1">
    <location>
        <begin position="56"/>
        <end position="80"/>
    </location>
</feature>
<dbReference type="RefSeq" id="WP_049988772.1">
    <property type="nucleotide sequence ID" value="NZ_FOIS01000003.1"/>
</dbReference>
<feature type="transmembrane region" description="Helical" evidence="1">
    <location>
        <begin position="259"/>
        <end position="279"/>
    </location>
</feature>
<feature type="transmembrane region" description="Helical" evidence="1">
    <location>
        <begin position="28"/>
        <end position="44"/>
    </location>
</feature>
<feature type="transmembrane region" description="Helical" evidence="1">
    <location>
        <begin position="331"/>
        <end position="347"/>
    </location>
</feature>
<gene>
    <name evidence="2" type="ORF">SAMN05216285_2331</name>
</gene>
<dbReference type="GO" id="GO:0022857">
    <property type="term" value="F:transmembrane transporter activity"/>
    <property type="evidence" value="ECO:0007669"/>
    <property type="project" value="InterPro"/>
</dbReference>
<keyword evidence="1" id="KW-0472">Membrane</keyword>
<keyword evidence="1" id="KW-1133">Transmembrane helix</keyword>
<dbReference type="PANTHER" id="PTHR23518">
    <property type="entry name" value="C-METHYLTRANSFERASE"/>
    <property type="match status" value="1"/>
</dbReference>
<dbReference type="STRING" id="1202768.SAMN05216285_2331"/>
<evidence type="ECO:0000313" key="2">
    <source>
        <dbReference type="EMBL" id="SEW11207.1"/>
    </source>
</evidence>
<evidence type="ECO:0000313" key="3">
    <source>
        <dbReference type="Proteomes" id="UP000183275"/>
    </source>
</evidence>